<evidence type="ECO:0000313" key="2">
    <source>
        <dbReference type="EMBL" id="KAK9134813.1"/>
    </source>
</evidence>
<dbReference type="AlphaFoldDB" id="A0AAP0P8B5"/>
<comment type="caution">
    <text evidence="2">The sequence shown here is derived from an EMBL/GenBank/DDBJ whole genome shotgun (WGS) entry which is preliminary data.</text>
</comment>
<organism evidence="2 3">
    <name type="scientific">Stephania yunnanensis</name>
    <dbReference type="NCBI Taxonomy" id="152371"/>
    <lineage>
        <taxon>Eukaryota</taxon>
        <taxon>Viridiplantae</taxon>
        <taxon>Streptophyta</taxon>
        <taxon>Embryophyta</taxon>
        <taxon>Tracheophyta</taxon>
        <taxon>Spermatophyta</taxon>
        <taxon>Magnoliopsida</taxon>
        <taxon>Ranunculales</taxon>
        <taxon>Menispermaceae</taxon>
        <taxon>Menispermoideae</taxon>
        <taxon>Cissampelideae</taxon>
        <taxon>Stephania</taxon>
    </lineage>
</organism>
<proteinExistence type="predicted"/>
<evidence type="ECO:0000256" key="1">
    <source>
        <dbReference type="SAM" id="MobiDB-lite"/>
    </source>
</evidence>
<feature type="compositionally biased region" description="Basic residues" evidence="1">
    <location>
        <begin position="184"/>
        <end position="202"/>
    </location>
</feature>
<accession>A0AAP0P8B5</accession>
<protein>
    <submittedName>
        <fullName evidence="2">Uncharacterized protein</fullName>
    </submittedName>
</protein>
<feature type="region of interest" description="Disordered" evidence="1">
    <location>
        <begin position="184"/>
        <end position="224"/>
    </location>
</feature>
<dbReference type="Proteomes" id="UP001420932">
    <property type="component" value="Unassembled WGS sequence"/>
</dbReference>
<evidence type="ECO:0000313" key="3">
    <source>
        <dbReference type="Proteomes" id="UP001420932"/>
    </source>
</evidence>
<dbReference type="EMBL" id="JBBNAF010000006">
    <property type="protein sequence ID" value="KAK9134813.1"/>
    <property type="molecule type" value="Genomic_DNA"/>
</dbReference>
<reference evidence="2 3" key="1">
    <citation type="submission" date="2024-01" db="EMBL/GenBank/DDBJ databases">
        <title>Genome assemblies of Stephania.</title>
        <authorList>
            <person name="Yang L."/>
        </authorList>
    </citation>
    <scope>NUCLEOTIDE SEQUENCE [LARGE SCALE GENOMIC DNA]</scope>
    <source>
        <strain evidence="2">YNDBR</strain>
        <tissue evidence="2">Leaf</tissue>
    </source>
</reference>
<feature type="compositionally biased region" description="Polar residues" evidence="1">
    <location>
        <begin position="203"/>
        <end position="223"/>
    </location>
</feature>
<keyword evidence="3" id="KW-1185">Reference proteome</keyword>
<sequence>MKWPQFKCSFGFNKSTPSLWGVSKSKPTPSLPLLTIFFTAFAPPKPPSFRPPSSRLASGRSSSHFAFGLFLARLRLLVVTARALSLFSVVFVRHCVSPPSAHRRLRLRHFRSPSWSVASLSRGARRIARPFSSPALPSPLSCFRPIIPRRQRRAYDAKRSLDEWQNAKTNSNWVMRLSLERRMHNHPRRRRHCRHRCSRHIHTPQSSSAETSQSDVANSVNNGTEEEDRIALQMIEELLNRNCSNPSTSSCEGSFQA</sequence>
<name>A0AAP0P8B5_9MAGN</name>
<gene>
    <name evidence="2" type="ORF">Syun_014143</name>
</gene>